<evidence type="ECO:0000256" key="1">
    <source>
        <dbReference type="ARBA" id="ARBA00004651"/>
    </source>
</evidence>
<feature type="transmembrane region" description="Helical" evidence="6">
    <location>
        <begin position="165"/>
        <end position="184"/>
    </location>
</feature>
<gene>
    <name evidence="7" type="ORF">DNFV4_04007</name>
</gene>
<dbReference type="EMBL" id="OX365700">
    <property type="protein sequence ID" value="CAI4033566.1"/>
    <property type="molecule type" value="Genomic_DNA"/>
</dbReference>
<feature type="transmembrane region" description="Helical" evidence="6">
    <location>
        <begin position="279"/>
        <end position="299"/>
    </location>
</feature>
<dbReference type="RefSeq" id="WP_289270879.1">
    <property type="nucleotide sequence ID" value="NZ_OX365700.1"/>
</dbReference>
<keyword evidence="8" id="KW-1185">Reference proteome</keyword>
<feature type="transmembrane region" description="Helical" evidence="6">
    <location>
        <begin position="335"/>
        <end position="357"/>
    </location>
</feature>
<dbReference type="AlphaFoldDB" id="A0AA86N2Q5"/>
<feature type="transmembrane region" description="Helical" evidence="6">
    <location>
        <begin position="243"/>
        <end position="267"/>
    </location>
</feature>
<keyword evidence="2" id="KW-1003">Cell membrane</keyword>
<dbReference type="PANTHER" id="PTHR23513">
    <property type="entry name" value="INTEGRAL MEMBRANE EFFLUX PROTEIN-RELATED"/>
    <property type="match status" value="1"/>
</dbReference>
<protein>
    <submittedName>
        <fullName evidence="7">Permease, MFS family</fullName>
    </submittedName>
</protein>
<feature type="transmembrane region" description="Helical" evidence="6">
    <location>
        <begin position="311"/>
        <end position="329"/>
    </location>
</feature>
<dbReference type="Gene3D" id="1.20.1250.20">
    <property type="entry name" value="MFS general substrate transporter like domains"/>
    <property type="match status" value="1"/>
</dbReference>
<evidence type="ECO:0000313" key="8">
    <source>
        <dbReference type="Proteomes" id="UP001179121"/>
    </source>
</evidence>
<dbReference type="SUPFAM" id="SSF103473">
    <property type="entry name" value="MFS general substrate transporter"/>
    <property type="match status" value="1"/>
</dbReference>
<dbReference type="PRINTS" id="PR01988">
    <property type="entry name" value="EXPORTERBACE"/>
</dbReference>
<accession>A0AA86N2Q5</accession>
<dbReference type="InterPro" id="IPR011701">
    <property type="entry name" value="MFS"/>
</dbReference>
<dbReference type="GO" id="GO:0022857">
    <property type="term" value="F:transmembrane transporter activity"/>
    <property type="evidence" value="ECO:0007669"/>
    <property type="project" value="InterPro"/>
</dbReference>
<dbReference type="InterPro" id="IPR036259">
    <property type="entry name" value="MFS_trans_sf"/>
</dbReference>
<dbReference type="PANTHER" id="PTHR23513:SF6">
    <property type="entry name" value="MAJOR FACILITATOR SUPERFAMILY ASSOCIATED DOMAIN-CONTAINING PROTEIN"/>
    <property type="match status" value="1"/>
</dbReference>
<feature type="transmembrane region" description="Helical" evidence="6">
    <location>
        <begin position="399"/>
        <end position="422"/>
    </location>
</feature>
<reference evidence="7" key="1">
    <citation type="submission" date="2022-10" db="EMBL/GenBank/DDBJ databases">
        <authorList>
            <person name="Koch H."/>
        </authorList>
    </citation>
    <scope>NUCLEOTIDE SEQUENCE</scope>
    <source>
        <strain evidence="7">DNF</strain>
    </source>
</reference>
<evidence type="ECO:0000256" key="4">
    <source>
        <dbReference type="ARBA" id="ARBA00022989"/>
    </source>
</evidence>
<evidence type="ECO:0000256" key="5">
    <source>
        <dbReference type="ARBA" id="ARBA00023136"/>
    </source>
</evidence>
<feature type="transmembrane region" description="Helical" evidence="6">
    <location>
        <begin position="369"/>
        <end position="393"/>
    </location>
</feature>
<evidence type="ECO:0000313" key="7">
    <source>
        <dbReference type="EMBL" id="CAI4033566.1"/>
    </source>
</evidence>
<dbReference type="CDD" id="cd06173">
    <property type="entry name" value="MFS_MefA_like"/>
    <property type="match status" value="1"/>
</dbReference>
<keyword evidence="3 6" id="KW-0812">Transmembrane</keyword>
<feature type="transmembrane region" description="Helical" evidence="6">
    <location>
        <begin position="128"/>
        <end position="153"/>
    </location>
</feature>
<dbReference type="Pfam" id="PF07690">
    <property type="entry name" value="MFS_1"/>
    <property type="match status" value="1"/>
</dbReference>
<dbReference type="GO" id="GO:0005886">
    <property type="term" value="C:plasma membrane"/>
    <property type="evidence" value="ECO:0007669"/>
    <property type="project" value="UniProtKB-SubCell"/>
</dbReference>
<dbReference type="Proteomes" id="UP001179121">
    <property type="component" value="Chromosome"/>
</dbReference>
<dbReference type="InterPro" id="IPR022324">
    <property type="entry name" value="Bacilysin_exporter_BacE_put"/>
</dbReference>
<keyword evidence="5 6" id="KW-0472">Membrane</keyword>
<sequence>MPNGWARADSPWVVPQPAVNSRRWLLSRDFAYVWWGQTVSQVGDGISKLALLWFVYAVTGSPLKTTVIGLLQTIPPIVLGPLIGVAVDRLPKKPLLIASDVSRAILIGLIPCWMSVESFTVERLYLLVFLHAVATALFGPALTATIPSIVAPAQYTAANALLQSTTSLGVIMGPALSGLGIAALSSQDVLCLNAVTYLVSALFFLRIRVAPPAATDQSQGVVRSTLSDLVEGIRFALFRQPTILFLTLTASLYTFATSAFTTLFPVFGRKLLDLGPVEVGYLWSALGVGLLAVSVALIWISEWSLERRIRVITAASAISGGCLLMLVWASNSYVAGALMCVIGGGLGTLTPIAWGVLQELSPPFMVGRALAVYSTGAMTAAIGGLTFFGWVTGEFGEPISLAGIGLVLFATAVVAATFSRWVRSDVAART</sequence>
<evidence type="ECO:0000256" key="6">
    <source>
        <dbReference type="SAM" id="Phobius"/>
    </source>
</evidence>
<name>A0AA86N2Q5_9BACT</name>
<dbReference type="KEGG" id="nti:DNFV4_04007"/>
<keyword evidence="4 6" id="KW-1133">Transmembrane helix</keyword>
<evidence type="ECO:0000256" key="2">
    <source>
        <dbReference type="ARBA" id="ARBA00022475"/>
    </source>
</evidence>
<proteinExistence type="predicted"/>
<comment type="subcellular location">
    <subcellularLocation>
        <location evidence="1">Cell membrane</location>
        <topology evidence="1">Multi-pass membrane protein</topology>
    </subcellularLocation>
</comment>
<organism evidence="7 8">
    <name type="scientific">Nitrospira tepida</name>
    <dbReference type="NCBI Taxonomy" id="2973512"/>
    <lineage>
        <taxon>Bacteria</taxon>
        <taxon>Pseudomonadati</taxon>
        <taxon>Nitrospirota</taxon>
        <taxon>Nitrospiria</taxon>
        <taxon>Nitrospirales</taxon>
        <taxon>Nitrospiraceae</taxon>
        <taxon>Nitrospira</taxon>
    </lineage>
</organism>
<evidence type="ECO:0000256" key="3">
    <source>
        <dbReference type="ARBA" id="ARBA00022692"/>
    </source>
</evidence>